<name>A0A9W9Z501_9CNID</name>
<dbReference type="GO" id="GO:0061630">
    <property type="term" value="F:ubiquitin protein ligase activity"/>
    <property type="evidence" value="ECO:0007669"/>
    <property type="project" value="UniProtKB-UniRule"/>
</dbReference>
<proteinExistence type="inferred from homology"/>
<keyword evidence="1" id="KW-0863">Zinc-finger</keyword>
<gene>
    <name evidence="4" type="primary">UBR3_2</name>
    <name evidence="4" type="ORF">OS493_002082</name>
</gene>
<dbReference type="GO" id="GO:0016567">
    <property type="term" value="P:protein ubiquitination"/>
    <property type="evidence" value="ECO:0007669"/>
    <property type="project" value="UniProtKB-UniRule"/>
</dbReference>
<organism evidence="4 5">
    <name type="scientific">Desmophyllum pertusum</name>
    <dbReference type="NCBI Taxonomy" id="174260"/>
    <lineage>
        <taxon>Eukaryota</taxon>
        <taxon>Metazoa</taxon>
        <taxon>Cnidaria</taxon>
        <taxon>Anthozoa</taxon>
        <taxon>Hexacorallia</taxon>
        <taxon>Scleractinia</taxon>
        <taxon>Caryophylliina</taxon>
        <taxon>Caryophylliidae</taxon>
        <taxon>Desmophyllum</taxon>
    </lineage>
</organism>
<comment type="caution">
    <text evidence="4">The sequence shown here is derived from an EMBL/GenBank/DDBJ whole genome shotgun (WGS) entry which is preliminary data.</text>
</comment>
<keyword evidence="1" id="KW-0862">Zinc</keyword>
<dbReference type="InterPro" id="IPR039164">
    <property type="entry name" value="UBR1-like"/>
</dbReference>
<evidence type="ECO:0000313" key="4">
    <source>
        <dbReference type="EMBL" id="KAJ7375331.1"/>
    </source>
</evidence>
<comment type="similarity">
    <text evidence="1">Belongs to the E3 ubiquitin-protein ligase UBR1-like family.</text>
</comment>
<dbReference type="InterPro" id="IPR055194">
    <property type="entry name" value="UBR1-like_WH"/>
</dbReference>
<dbReference type="Proteomes" id="UP001163046">
    <property type="component" value="Unassembled WGS sequence"/>
</dbReference>
<comment type="catalytic activity">
    <reaction evidence="1">
        <text>S-ubiquitinyl-[E2 ubiquitin-conjugating enzyme]-L-cysteine + [acceptor protein]-L-lysine = [E2 ubiquitin-conjugating enzyme]-L-cysteine + N(6)-ubiquitinyl-[acceptor protein]-L-lysine.</text>
        <dbReference type="EC" id="2.3.2.27"/>
    </reaction>
</comment>
<dbReference type="GO" id="GO:0000151">
    <property type="term" value="C:ubiquitin ligase complex"/>
    <property type="evidence" value="ECO:0007669"/>
    <property type="project" value="TreeGrafter"/>
</dbReference>
<keyword evidence="1" id="KW-0833">Ubl conjugation pathway</keyword>
<feature type="compositionally biased region" description="Polar residues" evidence="2">
    <location>
        <begin position="242"/>
        <end position="251"/>
    </location>
</feature>
<evidence type="ECO:0000313" key="5">
    <source>
        <dbReference type="Proteomes" id="UP001163046"/>
    </source>
</evidence>
<keyword evidence="1" id="KW-0479">Metal-binding</keyword>
<dbReference type="PANTHER" id="PTHR21497">
    <property type="entry name" value="UBIQUITIN LIGASE E3 ALPHA-RELATED"/>
    <property type="match status" value="1"/>
</dbReference>
<comment type="pathway">
    <text evidence="1">Protein modification; protein ubiquitination.</text>
</comment>
<comment type="function">
    <text evidence="1">Ubiquitin ligase protein which is a component of the N-end rule pathway. Recognizes and binds to proteins bearing specific N-terminal residues that are destabilizing according to the N-end rule, leading to their ubiquitination and subsequent degradation.</text>
</comment>
<dbReference type="GO" id="GO:0008270">
    <property type="term" value="F:zinc ion binding"/>
    <property type="evidence" value="ECO:0007669"/>
    <property type="project" value="UniProtKB-UniRule"/>
</dbReference>
<dbReference type="GO" id="GO:0071596">
    <property type="term" value="P:ubiquitin-dependent protein catabolic process via the N-end rule pathway"/>
    <property type="evidence" value="ECO:0007669"/>
    <property type="project" value="UniProtKB-UniRule"/>
</dbReference>
<dbReference type="GO" id="GO:0005737">
    <property type="term" value="C:cytoplasm"/>
    <property type="evidence" value="ECO:0007669"/>
    <property type="project" value="TreeGrafter"/>
</dbReference>
<evidence type="ECO:0000256" key="1">
    <source>
        <dbReference type="RuleBase" id="RU366018"/>
    </source>
</evidence>
<dbReference type="AlphaFoldDB" id="A0A9W9Z501"/>
<keyword evidence="1 4" id="KW-0808">Transferase</keyword>
<dbReference type="PANTHER" id="PTHR21497:SF39">
    <property type="entry name" value="E3 UBIQUITIN-PROTEIN LIGASE UBR3"/>
    <property type="match status" value="1"/>
</dbReference>
<reference evidence="4" key="1">
    <citation type="submission" date="2023-01" db="EMBL/GenBank/DDBJ databases">
        <title>Genome assembly of the deep-sea coral Lophelia pertusa.</title>
        <authorList>
            <person name="Herrera S."/>
            <person name="Cordes E."/>
        </authorList>
    </citation>
    <scope>NUCLEOTIDE SEQUENCE</scope>
    <source>
        <strain evidence="4">USNM1676648</strain>
        <tissue evidence="4">Polyp</tissue>
    </source>
</reference>
<dbReference type="Pfam" id="PF22960">
    <property type="entry name" value="WHD_UBR1"/>
    <property type="match status" value="2"/>
</dbReference>
<feature type="domain" description="E3 ubiquitin-protein ligase UBR1-like winged-helix" evidence="3">
    <location>
        <begin position="84"/>
        <end position="164"/>
    </location>
</feature>
<feature type="domain" description="E3 ubiquitin-protein ligase UBR1-like winged-helix" evidence="3">
    <location>
        <begin position="319"/>
        <end position="391"/>
    </location>
</feature>
<feature type="region of interest" description="Disordered" evidence="2">
    <location>
        <begin position="230"/>
        <end position="258"/>
    </location>
</feature>
<keyword evidence="5" id="KW-1185">Reference proteome</keyword>
<keyword evidence="4" id="KW-0012">Acyltransferase</keyword>
<accession>A0A9W9Z501</accession>
<dbReference type="OrthoDB" id="15304at2759"/>
<dbReference type="EMBL" id="MU826826">
    <property type="protein sequence ID" value="KAJ7375331.1"/>
    <property type="molecule type" value="Genomic_DNA"/>
</dbReference>
<protein>
    <recommendedName>
        <fullName evidence="1">E3 ubiquitin-protein ligase</fullName>
        <ecNumber evidence="1">2.3.2.27</ecNumber>
    </recommendedName>
</protein>
<dbReference type="EC" id="2.3.2.27" evidence="1"/>
<sequence>MGLRSEAKFDFMSSAISVTQCRIWIYSCYSFGLLHWFKFGLPVVSSPPSFDVSTEVSMVEGMLMLLITLLSSRLHLGLSEQEILRQEMVAQLCMGDKTHNKPGQSHNSQEFEGTLSELADYRGPSFESGSMQQGIYVPKDFVWKNEFDFVHVLLRAVHRQDAVEDINSLADVVHLVLYLTKLAVMADPKTPHLHSTPHATGDESRDIGCIIVDRCIDFLDTYENQSSTQEKIAPATAHPVSDRTTANSQTRTHYKNSPGILSGLSEQEILRQEMVAQLCMETRLTVNHACTSFCSMDPSGLITCSCLNIAHIPDKPGQSHNSQEFEGTLSELADYRGPSFESGSMQQGIYVPKDFVWKNEFDFVHVLLRAVHRQDVQSAMQRYQAYASKNGQPQKGQLWPPFLSLKPITKKFCGLTKILHSKILHGVFFFIFHKAVEDINSLADVVHLVLYLTKLAVMADPKTPHLFHNYTTTHANMSIRELFIWKEDHEKMLLREVITTSHTSLNLERRKEDQPGPK</sequence>
<evidence type="ECO:0000259" key="3">
    <source>
        <dbReference type="Pfam" id="PF22960"/>
    </source>
</evidence>
<evidence type="ECO:0000256" key="2">
    <source>
        <dbReference type="SAM" id="MobiDB-lite"/>
    </source>
</evidence>